<gene>
    <name evidence="1" type="ORF">OKA04_02120</name>
</gene>
<dbReference type="RefSeq" id="WP_264499464.1">
    <property type="nucleotide sequence ID" value="NZ_JAPDDS010000001.1"/>
</dbReference>
<evidence type="ECO:0000313" key="1">
    <source>
        <dbReference type="EMBL" id="MCW1883505.1"/>
    </source>
</evidence>
<evidence type="ECO:0000313" key="2">
    <source>
        <dbReference type="Proteomes" id="UP001207930"/>
    </source>
</evidence>
<reference evidence="1 2" key="1">
    <citation type="submission" date="2022-10" db="EMBL/GenBank/DDBJ databases">
        <title>Luteolibacter flavescens strain MCCC 1K03193, whole genome shotgun sequencing project.</title>
        <authorList>
            <person name="Zhao G."/>
            <person name="Shen L."/>
        </authorList>
    </citation>
    <scope>NUCLEOTIDE SEQUENCE [LARGE SCALE GENOMIC DNA]</scope>
    <source>
        <strain evidence="1 2">MCCC 1K03193</strain>
    </source>
</reference>
<protein>
    <submittedName>
        <fullName evidence="1">Uncharacterized protein</fullName>
    </submittedName>
</protein>
<comment type="caution">
    <text evidence="1">The sequence shown here is derived from an EMBL/GenBank/DDBJ whole genome shotgun (WGS) entry which is preliminary data.</text>
</comment>
<proteinExistence type="predicted"/>
<accession>A0ABT3FIY4</accession>
<name>A0ABT3FIY4_9BACT</name>
<keyword evidence="2" id="KW-1185">Reference proteome</keyword>
<dbReference type="EMBL" id="JAPDDS010000001">
    <property type="protein sequence ID" value="MCW1883505.1"/>
    <property type="molecule type" value="Genomic_DNA"/>
</dbReference>
<sequence>MKPIFYALPLLLVLPSCKDESSATAPKAVEVKDEVVIVDPLPADAAPVIIDENGVEVIDPAGKTPGQHLDHALQKTGEGLQTAGEHTEHGIKVAREKTEAGINTAAEKTGEFLQRVGERIEEAGQRAEEP</sequence>
<dbReference type="Gene3D" id="1.10.287.700">
    <property type="entry name" value="Helix hairpin bin"/>
    <property type="match status" value="1"/>
</dbReference>
<organism evidence="1 2">
    <name type="scientific">Luteolibacter flavescens</name>
    <dbReference type="NCBI Taxonomy" id="1859460"/>
    <lineage>
        <taxon>Bacteria</taxon>
        <taxon>Pseudomonadati</taxon>
        <taxon>Verrucomicrobiota</taxon>
        <taxon>Verrucomicrobiia</taxon>
        <taxon>Verrucomicrobiales</taxon>
        <taxon>Verrucomicrobiaceae</taxon>
        <taxon>Luteolibacter</taxon>
    </lineage>
</organism>
<dbReference type="Proteomes" id="UP001207930">
    <property type="component" value="Unassembled WGS sequence"/>
</dbReference>